<name>A0A553P0X2_9TELE</name>
<dbReference type="InterPro" id="IPR043504">
    <property type="entry name" value="Peptidase_S1_PA_chymotrypsin"/>
</dbReference>
<feature type="domain" description="Peptidase S1" evidence="10">
    <location>
        <begin position="40"/>
        <end position="267"/>
    </location>
</feature>
<dbReference type="GO" id="GO:0004252">
    <property type="term" value="F:serine-type endopeptidase activity"/>
    <property type="evidence" value="ECO:0007669"/>
    <property type="project" value="UniProtKB-EC"/>
</dbReference>
<evidence type="ECO:0000256" key="4">
    <source>
        <dbReference type="ARBA" id="ARBA00022801"/>
    </source>
</evidence>
<dbReference type="OrthoDB" id="10059102at2759"/>
<keyword evidence="5 9" id="KW-0720">Serine protease</keyword>
<evidence type="ECO:0000256" key="3">
    <source>
        <dbReference type="ARBA" id="ARBA00022670"/>
    </source>
</evidence>
<dbReference type="EC" id="3.4.21.4" evidence="8"/>
<protein>
    <recommendedName>
        <fullName evidence="8">trypsin</fullName>
        <ecNumber evidence="8">3.4.21.4</ecNumber>
    </recommendedName>
</protein>
<comment type="caution">
    <text evidence="11">The sequence shown here is derived from an EMBL/GenBank/DDBJ whole genome shotgun (WGS) entry which is preliminary data.</text>
</comment>
<evidence type="ECO:0000313" key="12">
    <source>
        <dbReference type="Proteomes" id="UP000316079"/>
    </source>
</evidence>
<dbReference type="InterPro" id="IPR018114">
    <property type="entry name" value="TRYPSIN_HIS"/>
</dbReference>
<accession>A0A553P0X2</accession>
<dbReference type="SUPFAM" id="SSF50494">
    <property type="entry name" value="Trypsin-like serine proteases"/>
    <property type="match status" value="1"/>
</dbReference>
<evidence type="ECO:0000256" key="5">
    <source>
        <dbReference type="ARBA" id="ARBA00022825"/>
    </source>
</evidence>
<proteinExistence type="inferred from homology"/>
<dbReference type="PROSITE" id="PS00134">
    <property type="entry name" value="TRYPSIN_HIS"/>
    <property type="match status" value="1"/>
</dbReference>
<dbReference type="FunFam" id="2.40.10.10:FF:000077">
    <property type="entry name" value="Predicted protein"/>
    <property type="match status" value="1"/>
</dbReference>
<evidence type="ECO:0000256" key="1">
    <source>
        <dbReference type="ARBA" id="ARBA00004239"/>
    </source>
</evidence>
<comment type="catalytic activity">
    <reaction evidence="7">
        <text>Preferential cleavage: Arg-|-Xaa, Lys-|-Xaa.</text>
        <dbReference type="EC" id="3.4.21.4"/>
    </reaction>
</comment>
<gene>
    <name evidence="11" type="ORF">DNTS_016571</name>
</gene>
<evidence type="ECO:0000256" key="7">
    <source>
        <dbReference type="ARBA" id="ARBA00036320"/>
    </source>
</evidence>
<dbReference type="InterPro" id="IPR001314">
    <property type="entry name" value="Peptidase_S1A"/>
</dbReference>
<dbReference type="PANTHER" id="PTHR24264">
    <property type="entry name" value="TRYPSIN-RELATED"/>
    <property type="match status" value="1"/>
</dbReference>
<comment type="subcellular location">
    <subcellularLocation>
        <location evidence="1">Secreted</location>
        <location evidence="1">Extracellular space</location>
    </subcellularLocation>
</comment>
<dbReference type="SMART" id="SM00020">
    <property type="entry name" value="Tryp_SPc"/>
    <property type="match status" value="1"/>
</dbReference>
<evidence type="ECO:0000259" key="10">
    <source>
        <dbReference type="PROSITE" id="PS50240"/>
    </source>
</evidence>
<dbReference type="Gene3D" id="2.40.10.10">
    <property type="entry name" value="Trypsin-like serine proteases"/>
    <property type="match status" value="1"/>
</dbReference>
<evidence type="ECO:0000256" key="8">
    <source>
        <dbReference type="ARBA" id="ARBA00038868"/>
    </source>
</evidence>
<organism evidence="11 12">
    <name type="scientific">Danionella cerebrum</name>
    <dbReference type="NCBI Taxonomy" id="2873325"/>
    <lineage>
        <taxon>Eukaryota</taxon>
        <taxon>Metazoa</taxon>
        <taxon>Chordata</taxon>
        <taxon>Craniata</taxon>
        <taxon>Vertebrata</taxon>
        <taxon>Euteleostomi</taxon>
        <taxon>Actinopterygii</taxon>
        <taxon>Neopterygii</taxon>
        <taxon>Teleostei</taxon>
        <taxon>Ostariophysi</taxon>
        <taxon>Cypriniformes</taxon>
        <taxon>Danionidae</taxon>
        <taxon>Danioninae</taxon>
        <taxon>Danionella</taxon>
    </lineage>
</organism>
<dbReference type="GO" id="GO:0005615">
    <property type="term" value="C:extracellular space"/>
    <property type="evidence" value="ECO:0007669"/>
    <property type="project" value="TreeGrafter"/>
</dbReference>
<dbReference type="Pfam" id="PF00089">
    <property type="entry name" value="Trypsin"/>
    <property type="match status" value="1"/>
</dbReference>
<keyword evidence="6" id="KW-1015">Disulfide bond</keyword>
<evidence type="ECO:0000256" key="9">
    <source>
        <dbReference type="RuleBase" id="RU363034"/>
    </source>
</evidence>
<dbReference type="EMBL" id="SRMA01026759">
    <property type="protein sequence ID" value="TRY71331.1"/>
    <property type="molecule type" value="Genomic_DNA"/>
</dbReference>
<dbReference type="PROSITE" id="PS00135">
    <property type="entry name" value="TRYPSIN_SER"/>
    <property type="match status" value="1"/>
</dbReference>
<keyword evidence="12" id="KW-1185">Reference proteome</keyword>
<dbReference type="STRING" id="623744.A0A553P0X2"/>
<dbReference type="GO" id="GO:0006508">
    <property type="term" value="P:proteolysis"/>
    <property type="evidence" value="ECO:0007669"/>
    <property type="project" value="UniProtKB-KW"/>
</dbReference>
<reference evidence="11 12" key="1">
    <citation type="journal article" date="2019" name="Sci. Data">
        <title>Hybrid genome assembly and annotation of Danionella translucida.</title>
        <authorList>
            <person name="Kadobianskyi M."/>
            <person name="Schulze L."/>
            <person name="Schuelke M."/>
            <person name="Judkewitz B."/>
        </authorList>
    </citation>
    <scope>NUCLEOTIDE SEQUENCE [LARGE SCALE GENOMIC DNA]</scope>
    <source>
        <strain evidence="11 12">Bolton</strain>
    </source>
</reference>
<dbReference type="AlphaFoldDB" id="A0A553P0X2"/>
<dbReference type="InterPro" id="IPR050127">
    <property type="entry name" value="Serine_Proteases_S1"/>
</dbReference>
<keyword evidence="3 9" id="KW-0645">Protease</keyword>
<sequence>MGGPVVDWWRDGPVGEGMGQWMDGLVNGWGMGQDLVQGRIVGGYVPAPYSIKYIVSIQTATGQHFCGGTLISKYWVLTAAHCNIGVDNMRIVAGDYSVGLYEGTEQFRVPHVLIPHPEYNRITNNADLMLIKLQSPVYLNSYVSLAPLPRQDAMVDVGRICTVSGWGFTTPSGGIPVTLHTVKLPIVSIDVCNGTDSFNGSITEDMLCAGYSTGGKDACQGDSGGPLVCEGRVYGIVSWGNGCADPRYPGVYTLVSRFRQWIDETIFDFYGKCLN</sequence>
<dbReference type="CDD" id="cd00190">
    <property type="entry name" value="Tryp_SPc"/>
    <property type="match status" value="1"/>
</dbReference>
<dbReference type="PANTHER" id="PTHR24264:SF20">
    <property type="entry name" value="TRYPSIN-LIKE"/>
    <property type="match status" value="1"/>
</dbReference>
<dbReference type="PROSITE" id="PS50240">
    <property type="entry name" value="TRYPSIN_DOM"/>
    <property type="match status" value="1"/>
</dbReference>
<dbReference type="InterPro" id="IPR001254">
    <property type="entry name" value="Trypsin_dom"/>
</dbReference>
<evidence type="ECO:0000256" key="6">
    <source>
        <dbReference type="ARBA" id="ARBA00023157"/>
    </source>
</evidence>
<dbReference type="Proteomes" id="UP000316079">
    <property type="component" value="Unassembled WGS sequence"/>
</dbReference>
<evidence type="ECO:0000313" key="11">
    <source>
        <dbReference type="EMBL" id="TRY71331.1"/>
    </source>
</evidence>
<dbReference type="InterPro" id="IPR033116">
    <property type="entry name" value="TRYPSIN_SER"/>
</dbReference>
<keyword evidence="4 9" id="KW-0378">Hydrolase</keyword>
<evidence type="ECO:0000256" key="2">
    <source>
        <dbReference type="ARBA" id="ARBA00007664"/>
    </source>
</evidence>
<comment type="similarity">
    <text evidence="2">Belongs to the peptidase S1 family.</text>
</comment>
<dbReference type="InterPro" id="IPR009003">
    <property type="entry name" value="Peptidase_S1_PA"/>
</dbReference>
<dbReference type="PRINTS" id="PR00722">
    <property type="entry name" value="CHYMOTRYPSIN"/>
</dbReference>